<dbReference type="EMBL" id="JADOTZ010000001">
    <property type="protein sequence ID" value="MBG6083712.1"/>
    <property type="molecule type" value="Genomic_DNA"/>
</dbReference>
<dbReference type="InterPro" id="IPR036388">
    <property type="entry name" value="WH-like_DNA-bd_sf"/>
</dbReference>
<keyword evidence="6" id="KW-1185">Reference proteome</keyword>
<proteinExistence type="predicted"/>
<accession>A0A931D7X3</accession>
<name>A0A931D7X3_9MICC</name>
<keyword evidence="4" id="KW-0131">Cell cycle</keyword>
<evidence type="ECO:0000256" key="1">
    <source>
        <dbReference type="ARBA" id="ARBA00022490"/>
    </source>
</evidence>
<dbReference type="Pfam" id="PF04079">
    <property type="entry name" value="SMC_ScpB"/>
    <property type="match status" value="1"/>
</dbReference>
<organism evidence="5 6">
    <name type="scientific">Zhihengliuella flava</name>
    <dbReference type="NCBI Taxonomy" id="1285193"/>
    <lineage>
        <taxon>Bacteria</taxon>
        <taxon>Bacillati</taxon>
        <taxon>Actinomycetota</taxon>
        <taxon>Actinomycetes</taxon>
        <taxon>Micrococcales</taxon>
        <taxon>Micrococcaceae</taxon>
        <taxon>Zhihengliuella</taxon>
    </lineage>
</organism>
<sequence length="194" mass="20789">MSEARLTAGADIDAMPGGLRAGIEAVLMVTDEPVTVDRFARVFGVSAPEVADALAEIAASLTGRGYELREVGGGWRFYSRRDLGDYVSQFVMDGQTARLTQAALETLAVVAYRQPVSRGKIAAIRGVNVDSVMRTLAARSLVEEAGTDPESQAVLYQTTSYFLERLGLDSISELPQLSPHLPGIDELDALDADL</sequence>
<evidence type="ECO:0000313" key="6">
    <source>
        <dbReference type="Proteomes" id="UP000625033"/>
    </source>
</evidence>
<gene>
    <name evidence="5" type="ORF">IW252_000479</name>
</gene>
<comment type="caution">
    <text evidence="5">The sequence shown here is derived from an EMBL/GenBank/DDBJ whole genome shotgun (WGS) entry which is preliminary data.</text>
</comment>
<keyword evidence="1" id="KW-0963">Cytoplasm</keyword>
<reference evidence="5" key="1">
    <citation type="submission" date="2020-11" db="EMBL/GenBank/DDBJ databases">
        <title>Sequencing the genomes of 1000 actinobacteria strains.</title>
        <authorList>
            <person name="Klenk H.-P."/>
        </authorList>
    </citation>
    <scope>NUCLEOTIDE SEQUENCE</scope>
    <source>
        <strain evidence="5">DSM 26152</strain>
    </source>
</reference>
<dbReference type="PANTHER" id="PTHR34298:SF2">
    <property type="entry name" value="SEGREGATION AND CONDENSATION PROTEIN B"/>
    <property type="match status" value="1"/>
</dbReference>
<keyword evidence="3" id="KW-0159">Chromosome partition</keyword>
<evidence type="ECO:0000313" key="5">
    <source>
        <dbReference type="EMBL" id="MBG6083712.1"/>
    </source>
</evidence>
<evidence type="ECO:0000256" key="3">
    <source>
        <dbReference type="ARBA" id="ARBA00022829"/>
    </source>
</evidence>
<protein>
    <submittedName>
        <fullName evidence="5">Segregation and condensation protein B</fullName>
    </submittedName>
</protein>
<evidence type="ECO:0000256" key="4">
    <source>
        <dbReference type="ARBA" id="ARBA00023306"/>
    </source>
</evidence>
<keyword evidence="2" id="KW-0132">Cell division</keyword>
<dbReference type="Gene3D" id="1.10.10.10">
    <property type="entry name" value="Winged helix-like DNA-binding domain superfamily/Winged helix DNA-binding domain"/>
    <property type="match status" value="2"/>
</dbReference>
<evidence type="ECO:0000256" key="2">
    <source>
        <dbReference type="ARBA" id="ARBA00022618"/>
    </source>
</evidence>
<dbReference type="NCBIfam" id="TIGR00281">
    <property type="entry name" value="SMC-Scp complex subunit ScpB"/>
    <property type="match status" value="1"/>
</dbReference>
<dbReference type="SUPFAM" id="SSF46785">
    <property type="entry name" value="Winged helix' DNA-binding domain"/>
    <property type="match status" value="2"/>
</dbReference>
<dbReference type="PANTHER" id="PTHR34298">
    <property type="entry name" value="SEGREGATION AND CONDENSATION PROTEIN B"/>
    <property type="match status" value="1"/>
</dbReference>
<dbReference type="AlphaFoldDB" id="A0A931D7X3"/>
<dbReference type="InterPro" id="IPR005234">
    <property type="entry name" value="ScpB_csome_segregation"/>
</dbReference>
<dbReference type="GO" id="GO:0051301">
    <property type="term" value="P:cell division"/>
    <property type="evidence" value="ECO:0007669"/>
    <property type="project" value="UniProtKB-KW"/>
</dbReference>
<dbReference type="RefSeq" id="WP_196835118.1">
    <property type="nucleotide sequence ID" value="NZ_JADOTZ010000001.1"/>
</dbReference>
<dbReference type="GO" id="GO:0051304">
    <property type="term" value="P:chromosome separation"/>
    <property type="evidence" value="ECO:0007669"/>
    <property type="project" value="InterPro"/>
</dbReference>
<dbReference type="InterPro" id="IPR036390">
    <property type="entry name" value="WH_DNA-bd_sf"/>
</dbReference>
<dbReference type="Proteomes" id="UP000625033">
    <property type="component" value="Unassembled WGS sequence"/>
</dbReference>
<dbReference type="PIRSF" id="PIRSF019345">
    <property type="entry name" value="ScpB"/>
    <property type="match status" value="1"/>
</dbReference>